<dbReference type="Proteomes" id="UP001556367">
    <property type="component" value="Unassembled WGS sequence"/>
</dbReference>
<dbReference type="PANTHER" id="PTHR43040">
    <property type="entry name" value="RIBONUCLEASE D"/>
    <property type="match status" value="1"/>
</dbReference>
<dbReference type="InterPro" id="IPR012337">
    <property type="entry name" value="RNaseH-like_sf"/>
</dbReference>
<comment type="caution">
    <text evidence="2">The sequence shown here is derived from an EMBL/GenBank/DDBJ whole genome shotgun (WGS) entry which is preliminary data.</text>
</comment>
<organism evidence="2 3">
    <name type="scientific">Hohenbuehelia grisea</name>
    <dbReference type="NCBI Taxonomy" id="104357"/>
    <lineage>
        <taxon>Eukaryota</taxon>
        <taxon>Fungi</taxon>
        <taxon>Dikarya</taxon>
        <taxon>Basidiomycota</taxon>
        <taxon>Agaricomycotina</taxon>
        <taxon>Agaricomycetes</taxon>
        <taxon>Agaricomycetidae</taxon>
        <taxon>Agaricales</taxon>
        <taxon>Pleurotineae</taxon>
        <taxon>Pleurotaceae</taxon>
        <taxon>Hohenbuehelia</taxon>
    </lineage>
</organism>
<evidence type="ECO:0000313" key="2">
    <source>
        <dbReference type="EMBL" id="KAL0958074.1"/>
    </source>
</evidence>
<gene>
    <name evidence="2" type="ORF">HGRIS_000252</name>
</gene>
<protein>
    <recommendedName>
        <fullName evidence="1">3'-5' exonuclease domain-containing protein</fullName>
    </recommendedName>
</protein>
<accession>A0ABR3JR33</accession>
<proteinExistence type="predicted"/>
<dbReference type="SUPFAM" id="SSF53098">
    <property type="entry name" value="Ribonuclease H-like"/>
    <property type="match status" value="1"/>
</dbReference>
<reference evidence="3" key="1">
    <citation type="submission" date="2024-06" db="EMBL/GenBank/DDBJ databases">
        <title>Multi-omics analyses provide insights into the biosynthesis of the anticancer antibiotic pleurotin in Hohenbuehelia grisea.</title>
        <authorList>
            <person name="Weaver J.A."/>
            <person name="Alberti F."/>
        </authorList>
    </citation>
    <scope>NUCLEOTIDE SEQUENCE [LARGE SCALE GENOMIC DNA]</scope>
    <source>
        <strain evidence="3">T-177</strain>
    </source>
</reference>
<dbReference type="InterPro" id="IPR002562">
    <property type="entry name" value="3'-5'_exonuclease_dom"/>
</dbReference>
<dbReference type="PANTHER" id="PTHR43040:SF1">
    <property type="entry name" value="RIBONUCLEASE D"/>
    <property type="match status" value="1"/>
</dbReference>
<dbReference type="InterPro" id="IPR036397">
    <property type="entry name" value="RNaseH_sf"/>
</dbReference>
<feature type="domain" description="3'-5' exonuclease" evidence="1">
    <location>
        <begin position="9"/>
        <end position="204"/>
    </location>
</feature>
<evidence type="ECO:0000259" key="1">
    <source>
        <dbReference type="Pfam" id="PF01612"/>
    </source>
</evidence>
<keyword evidence="3" id="KW-1185">Reference proteome</keyword>
<dbReference type="EMBL" id="JASNQZ010000004">
    <property type="protein sequence ID" value="KAL0958074.1"/>
    <property type="molecule type" value="Genomic_DNA"/>
</dbReference>
<name>A0ABR3JR33_9AGAR</name>
<dbReference type="Pfam" id="PF01612">
    <property type="entry name" value="DNA_pol_A_exo1"/>
    <property type="match status" value="1"/>
</dbReference>
<sequence length="277" mass="31173">MSSTEYTLCRTKEAVTRSLKVISAAPHIVLDLEGRDLGAEGGHLSILTVRANDQTFIFDAVVLSGAAMKPLFAVLAADQPAKIMYDGRRDWCELYHAYGVEIGGVLDMQIADITSRSVRRETRQGQLERLIWPLPRGIVMKRSDVFKHVHRLLSLQVCLTEHGITSAKKGRVDHSAWLKRPLSEESLVYAAQDVYLIGELYMKLISSGFIRTKLVAQSARYVRLWKGARPRIDDRFKSHPFLMLDILENDPSASRKICSGCARSLSQRCFSKKRGKV</sequence>
<dbReference type="Gene3D" id="3.30.420.10">
    <property type="entry name" value="Ribonuclease H-like superfamily/Ribonuclease H"/>
    <property type="match status" value="1"/>
</dbReference>
<evidence type="ECO:0000313" key="3">
    <source>
        <dbReference type="Proteomes" id="UP001556367"/>
    </source>
</evidence>